<dbReference type="InterPro" id="IPR020846">
    <property type="entry name" value="MFS_dom"/>
</dbReference>
<keyword evidence="3" id="KW-1003">Cell membrane</keyword>
<evidence type="ECO:0000256" key="3">
    <source>
        <dbReference type="ARBA" id="ARBA00022475"/>
    </source>
</evidence>
<keyword evidence="11" id="KW-1185">Reference proteome</keyword>
<feature type="compositionally biased region" description="Low complexity" evidence="7">
    <location>
        <begin position="498"/>
        <end position="507"/>
    </location>
</feature>
<dbReference type="KEGG" id="halt:IM660_04275"/>
<dbReference type="RefSeq" id="WP_193498172.1">
    <property type="nucleotide sequence ID" value="NZ_CP063169.1"/>
</dbReference>
<comment type="subcellular location">
    <subcellularLocation>
        <location evidence="1">Cell membrane</location>
        <topology evidence="1">Multi-pass membrane protein</topology>
    </subcellularLocation>
</comment>
<evidence type="ECO:0000256" key="4">
    <source>
        <dbReference type="ARBA" id="ARBA00022692"/>
    </source>
</evidence>
<feature type="transmembrane region" description="Helical" evidence="8">
    <location>
        <begin position="345"/>
        <end position="368"/>
    </location>
</feature>
<dbReference type="CDD" id="cd06173">
    <property type="entry name" value="MFS_MefA_like"/>
    <property type="match status" value="1"/>
</dbReference>
<feature type="transmembrane region" description="Helical" evidence="8">
    <location>
        <begin position="223"/>
        <end position="247"/>
    </location>
</feature>
<feature type="transmembrane region" description="Helical" evidence="8">
    <location>
        <begin position="259"/>
        <end position="278"/>
    </location>
</feature>
<proteinExistence type="predicted"/>
<dbReference type="InterPro" id="IPR010290">
    <property type="entry name" value="TM_effector"/>
</dbReference>
<dbReference type="PROSITE" id="PS50850">
    <property type="entry name" value="MFS"/>
    <property type="match status" value="1"/>
</dbReference>
<name>A0A7M1SX40_9MICO</name>
<feature type="transmembrane region" description="Helical" evidence="8">
    <location>
        <begin position="374"/>
        <end position="396"/>
    </location>
</feature>
<feature type="compositionally biased region" description="Polar residues" evidence="7">
    <location>
        <begin position="414"/>
        <end position="437"/>
    </location>
</feature>
<feature type="transmembrane region" description="Helical" evidence="8">
    <location>
        <begin position="285"/>
        <end position="305"/>
    </location>
</feature>
<dbReference type="SUPFAM" id="SSF103473">
    <property type="entry name" value="MFS general substrate transporter"/>
    <property type="match status" value="1"/>
</dbReference>
<feature type="transmembrane region" description="Helical" evidence="8">
    <location>
        <begin position="80"/>
        <end position="101"/>
    </location>
</feature>
<evidence type="ECO:0000256" key="7">
    <source>
        <dbReference type="SAM" id="MobiDB-lite"/>
    </source>
</evidence>
<reference evidence="10 11" key="1">
    <citation type="submission" date="2020-10" db="EMBL/GenBank/DDBJ databases">
        <title>Haloactinobacterium sp. RN3S43, a bacterium isolated from saline soil.</title>
        <authorList>
            <person name="Sun J.-Q."/>
        </authorList>
    </citation>
    <scope>NUCLEOTIDE SEQUENCE [LARGE SCALE GENOMIC DNA]</scope>
    <source>
        <strain evidence="10 11">RN3S43</strain>
    </source>
</reference>
<protein>
    <submittedName>
        <fullName evidence="10">MFS transporter</fullName>
    </submittedName>
</protein>
<dbReference type="EMBL" id="CP063169">
    <property type="protein sequence ID" value="QOR71514.1"/>
    <property type="molecule type" value="Genomic_DNA"/>
</dbReference>
<accession>A0A7M1SX40</accession>
<evidence type="ECO:0000256" key="2">
    <source>
        <dbReference type="ARBA" id="ARBA00022448"/>
    </source>
</evidence>
<feature type="transmembrane region" description="Helical" evidence="8">
    <location>
        <begin position="311"/>
        <end position="333"/>
    </location>
</feature>
<keyword evidence="6 8" id="KW-0472">Membrane</keyword>
<evidence type="ECO:0000313" key="10">
    <source>
        <dbReference type="EMBL" id="QOR71514.1"/>
    </source>
</evidence>
<feature type="transmembrane region" description="Helical" evidence="8">
    <location>
        <begin position="49"/>
        <end position="68"/>
    </location>
</feature>
<dbReference type="GO" id="GO:0022857">
    <property type="term" value="F:transmembrane transporter activity"/>
    <property type="evidence" value="ECO:0007669"/>
    <property type="project" value="InterPro"/>
</dbReference>
<organism evidence="10 11">
    <name type="scientific">Ruania alkalisoli</name>
    <dbReference type="NCBI Taxonomy" id="2779775"/>
    <lineage>
        <taxon>Bacteria</taxon>
        <taxon>Bacillati</taxon>
        <taxon>Actinomycetota</taxon>
        <taxon>Actinomycetes</taxon>
        <taxon>Micrococcales</taxon>
        <taxon>Ruaniaceae</taxon>
        <taxon>Ruania</taxon>
    </lineage>
</organism>
<dbReference type="AlphaFoldDB" id="A0A7M1SX40"/>
<dbReference type="InterPro" id="IPR036259">
    <property type="entry name" value="MFS_trans_sf"/>
</dbReference>
<evidence type="ECO:0000313" key="11">
    <source>
        <dbReference type="Proteomes" id="UP000593758"/>
    </source>
</evidence>
<feature type="transmembrane region" description="Helical" evidence="8">
    <location>
        <begin position="12"/>
        <end position="29"/>
    </location>
</feature>
<feature type="region of interest" description="Disordered" evidence="7">
    <location>
        <begin position="414"/>
        <end position="507"/>
    </location>
</feature>
<dbReference type="PANTHER" id="PTHR23513:SF11">
    <property type="entry name" value="STAPHYLOFERRIN A TRANSPORTER"/>
    <property type="match status" value="1"/>
</dbReference>
<dbReference type="Pfam" id="PF05977">
    <property type="entry name" value="MFS_3"/>
    <property type="match status" value="1"/>
</dbReference>
<evidence type="ECO:0000256" key="5">
    <source>
        <dbReference type="ARBA" id="ARBA00022989"/>
    </source>
</evidence>
<dbReference type="Gene3D" id="1.20.1250.20">
    <property type="entry name" value="MFS general substrate transporter like domains"/>
    <property type="match status" value="1"/>
</dbReference>
<evidence type="ECO:0000259" key="9">
    <source>
        <dbReference type="PROSITE" id="PS50850"/>
    </source>
</evidence>
<feature type="domain" description="Major facilitator superfamily (MFS) profile" evidence="9">
    <location>
        <begin position="4"/>
        <end position="402"/>
    </location>
</feature>
<evidence type="ECO:0000256" key="8">
    <source>
        <dbReference type="SAM" id="Phobius"/>
    </source>
</evidence>
<keyword evidence="5 8" id="KW-1133">Transmembrane helix</keyword>
<evidence type="ECO:0000256" key="1">
    <source>
        <dbReference type="ARBA" id="ARBA00004651"/>
    </source>
</evidence>
<keyword evidence="2" id="KW-0813">Transport</keyword>
<sequence>MSRMFASLRLYNYRLWFAGALVANVGTWMQRIAQDWLVLTELSDNSGIAVGIVTGLQFVPAVLLTPYAGVLADRLDKRKLLLATQGAMGLLAAALGLLVLLGQAELWHVYVFALLLGIASAFDVPARQTFVAELVPASGLPNAVALNSASFNAARMIGPAVAGLLIAVVGPGWVFLINAVSFAATIAAMLVMRTSELRQVPRTPRAKGQLRAGVAYVRHRSDIVLIMIVVFVVGGIGLNFQLTSAVMAKVEFGRDAGEYGLLGSILALGSLAGALVAARRKRPRVRVVIMAAFGYAISATLLALAPTYELFALACIPAGFSSLTMLTSANAAIQVSTDPAFRGRVMSLYVVVLFAGNPIGSPLVGWIADAWGPRWSIGVGAIAAFVVAAGAAVWAGRKWEVEVRYRIGKRPHLQLTNAGERSSARRQSQPAHPSQPVQPVESEPVTAVAAASAPDPVTPERGAQEVGTPERAADSADPAAPPARGSAGRAARRRRTPARLTGTTPRH</sequence>
<dbReference type="GO" id="GO:0005886">
    <property type="term" value="C:plasma membrane"/>
    <property type="evidence" value="ECO:0007669"/>
    <property type="project" value="UniProtKB-SubCell"/>
</dbReference>
<evidence type="ECO:0000256" key="6">
    <source>
        <dbReference type="ARBA" id="ARBA00023136"/>
    </source>
</evidence>
<keyword evidence="4 8" id="KW-0812">Transmembrane</keyword>
<dbReference type="Proteomes" id="UP000593758">
    <property type="component" value="Chromosome"/>
</dbReference>
<feature type="compositionally biased region" description="Low complexity" evidence="7">
    <location>
        <begin position="475"/>
        <end position="489"/>
    </location>
</feature>
<dbReference type="PANTHER" id="PTHR23513">
    <property type="entry name" value="INTEGRAL MEMBRANE EFFLUX PROTEIN-RELATED"/>
    <property type="match status" value="1"/>
</dbReference>
<gene>
    <name evidence="10" type="ORF">IM660_04275</name>
</gene>